<dbReference type="OrthoDB" id="9798098at2"/>
<protein>
    <recommendedName>
        <fullName evidence="2">histidine kinase</fullName>
        <ecNumber evidence="2">2.7.13.3</ecNumber>
    </recommendedName>
</protein>
<dbReference type="AlphaFoldDB" id="A0A5R9GFS3"/>
<dbReference type="Gene3D" id="3.30.450.20">
    <property type="entry name" value="PAS domain"/>
    <property type="match status" value="1"/>
</dbReference>
<dbReference type="GO" id="GO:0000160">
    <property type="term" value="P:phosphorelay signal transduction system"/>
    <property type="evidence" value="ECO:0007669"/>
    <property type="project" value="UniProtKB-KW"/>
</dbReference>
<keyword evidence="14" id="KW-1185">Reference proteome</keyword>
<feature type="transmembrane region" description="Helical" evidence="11">
    <location>
        <begin position="168"/>
        <end position="190"/>
    </location>
</feature>
<dbReference type="InterPro" id="IPR008207">
    <property type="entry name" value="Sig_transdc_His_kin_Hpt_dom"/>
</dbReference>
<comment type="caution">
    <text evidence="13">The sequence shown here is derived from an EMBL/GenBank/DDBJ whole genome shotgun (WGS) entry which is preliminary data.</text>
</comment>
<dbReference type="InterPro" id="IPR028051">
    <property type="entry name" value="CheX-like_dom"/>
</dbReference>
<evidence type="ECO:0000256" key="4">
    <source>
        <dbReference type="ARBA" id="ARBA00022553"/>
    </source>
</evidence>
<accession>A0A5R9GFS3</accession>
<dbReference type="InterPro" id="IPR004358">
    <property type="entry name" value="Sig_transdc_His_kin-like_C"/>
</dbReference>
<organism evidence="13 14">
    <name type="scientific">Paenibacillus antri</name>
    <dbReference type="NCBI Taxonomy" id="2582848"/>
    <lineage>
        <taxon>Bacteria</taxon>
        <taxon>Bacillati</taxon>
        <taxon>Bacillota</taxon>
        <taxon>Bacilli</taxon>
        <taxon>Bacillales</taxon>
        <taxon>Paenibacillaceae</taxon>
        <taxon>Paenibacillus</taxon>
    </lineage>
</organism>
<dbReference type="SUPFAM" id="SSF103039">
    <property type="entry name" value="CheC-like"/>
    <property type="match status" value="1"/>
</dbReference>
<dbReference type="Pfam" id="PF02518">
    <property type="entry name" value="HATPase_c"/>
    <property type="match status" value="1"/>
</dbReference>
<keyword evidence="7" id="KW-0418">Kinase</keyword>
<keyword evidence="10" id="KW-0175">Coiled coil</keyword>
<keyword evidence="5" id="KW-0808">Transferase</keyword>
<dbReference type="InterPro" id="IPR028976">
    <property type="entry name" value="CheC-like_sf"/>
</dbReference>
<dbReference type="Gene3D" id="3.30.565.10">
    <property type="entry name" value="Histidine kinase-like ATPase, C-terminal domain"/>
    <property type="match status" value="1"/>
</dbReference>
<dbReference type="InterPro" id="IPR036890">
    <property type="entry name" value="HATPase_C_sf"/>
</dbReference>
<dbReference type="EMBL" id="VCIW01000016">
    <property type="protein sequence ID" value="TLS50275.1"/>
    <property type="molecule type" value="Genomic_DNA"/>
</dbReference>
<name>A0A5R9GFS3_9BACL</name>
<evidence type="ECO:0000256" key="5">
    <source>
        <dbReference type="ARBA" id="ARBA00022679"/>
    </source>
</evidence>
<proteinExistence type="predicted"/>
<evidence type="ECO:0000256" key="7">
    <source>
        <dbReference type="ARBA" id="ARBA00022777"/>
    </source>
</evidence>
<sequence>MNYSSLINLFLFACVLLLLVTGVLRPISYSLSEYFAKSIQKDLSSPITLQYFGVERLSELDPRDPAVNAWITERVEEVTKYEQFSLMVEIEMEDGRFESAPKPEDAVYVELRLGDAVPYSNIPPMALLGEGPFRELVEYYKTETVLPLVDEATGAPIGSIMVGINPKIPVAITFLLGFAMLVLCIVALMLTKLIARLLTVPLIAPITQLEHKVKAIAEGDFESTMDAKIELKRPLREIESLMDSTNLIMENMQRYAEQLQLQKTTVEEQNDELEAQNDELVQSKRRLQEAQRLLTARERSVRSLLDNAKQGFLTFGPELLVDEEYSRECARLYGGPIAGLSFPDMLAQGDEEQRLFIERLLRKLFDERDAARRQVLLPLLPEETRIGSIDVQIEYAMIADRGNDGEHSERCMVMLTDITEKRQLQNRMEQERNTLQTVVKVVVDYNGYSSLARSFSEWAAAPFDEACPPAGMKSALFDLFRAVHTFKGSFAQIGMSRLAARLHGVESLVSAWSKHPEPPTPAEALEMLNELRMSEWLQEEHEVLRSVLGDSFFDQDQVLLVDRAKLLEIERKMMATLSPADCSLLLPELRKIRYKPFRELLSSYPEYVVGLGERFDKMIEPFDVEGGDFLVDGDAYLPLARSLVHVFRNAVDHGLEGPDERVAAGKPEEGTIRCSVSLQDDTIQVRIRDDGRGVDVEKLKRKALEQGVLPAEAIEALSPAEAMQLAFLGELSSKDEVTEWSGRGVGLSSLRYEAERLGGTVSVASTPGAGTAFTVTLPYDALGGMPVVTPSSLLLPIAETAASFFRENADLDFRPNGDVRSETGGKMALLNFSTFMSVQGVCNGMFVLTMDESTANTLTRRLAYGELTPEETRLYMEDTLAEAANIVLGNSLKRMDELETYLSIDPPITVFTEGASMKVAESEIWTIELGGASGAIAIGFIKM</sequence>
<evidence type="ECO:0000256" key="2">
    <source>
        <dbReference type="ARBA" id="ARBA00012438"/>
    </source>
</evidence>
<keyword evidence="6" id="KW-0547">Nucleotide-binding</keyword>
<dbReference type="InterPro" id="IPR036641">
    <property type="entry name" value="HPT_dom_sf"/>
</dbReference>
<dbReference type="GO" id="GO:0004673">
    <property type="term" value="F:protein histidine kinase activity"/>
    <property type="evidence" value="ECO:0007669"/>
    <property type="project" value="UniProtKB-EC"/>
</dbReference>
<keyword evidence="11" id="KW-1133">Transmembrane helix</keyword>
<dbReference type="SUPFAM" id="SSF47226">
    <property type="entry name" value="Histidine-containing phosphotransfer domain, HPT domain"/>
    <property type="match status" value="1"/>
</dbReference>
<dbReference type="PROSITE" id="PS50109">
    <property type="entry name" value="HIS_KIN"/>
    <property type="match status" value="1"/>
</dbReference>
<reference evidence="13 14" key="1">
    <citation type="submission" date="2019-05" db="EMBL/GenBank/DDBJ databases">
        <authorList>
            <person name="Narsing Rao M.P."/>
            <person name="Li W.J."/>
        </authorList>
    </citation>
    <scope>NUCLEOTIDE SEQUENCE [LARGE SCALE GENOMIC DNA]</scope>
    <source>
        <strain evidence="13 14">SYSU_K30003</strain>
    </source>
</reference>
<dbReference type="FunFam" id="3.30.565.10:FF:000016">
    <property type="entry name" value="Chemotaxis protein CheA, putative"/>
    <property type="match status" value="1"/>
</dbReference>
<dbReference type="Gene3D" id="1.20.120.160">
    <property type="entry name" value="HPT domain"/>
    <property type="match status" value="1"/>
</dbReference>
<keyword evidence="11" id="KW-0812">Transmembrane</keyword>
<evidence type="ECO:0000256" key="10">
    <source>
        <dbReference type="SAM" id="Coils"/>
    </source>
</evidence>
<dbReference type="GO" id="GO:0005524">
    <property type="term" value="F:ATP binding"/>
    <property type="evidence" value="ECO:0007669"/>
    <property type="project" value="UniProtKB-KW"/>
</dbReference>
<keyword evidence="3" id="KW-0145">Chemotaxis</keyword>
<dbReference type="EC" id="2.7.13.3" evidence="2"/>
<evidence type="ECO:0000313" key="13">
    <source>
        <dbReference type="EMBL" id="TLS50275.1"/>
    </source>
</evidence>
<dbReference type="RefSeq" id="WP_138196429.1">
    <property type="nucleotide sequence ID" value="NZ_VCIW01000016.1"/>
</dbReference>
<feature type="coiled-coil region" evidence="10">
    <location>
        <begin position="249"/>
        <end position="293"/>
    </location>
</feature>
<evidence type="ECO:0000256" key="3">
    <source>
        <dbReference type="ARBA" id="ARBA00022500"/>
    </source>
</evidence>
<dbReference type="SUPFAM" id="SSF55874">
    <property type="entry name" value="ATPase domain of HSP90 chaperone/DNA topoisomerase II/histidine kinase"/>
    <property type="match status" value="1"/>
</dbReference>
<evidence type="ECO:0000256" key="6">
    <source>
        <dbReference type="ARBA" id="ARBA00022741"/>
    </source>
</evidence>
<evidence type="ECO:0000313" key="14">
    <source>
        <dbReference type="Proteomes" id="UP000309676"/>
    </source>
</evidence>
<keyword evidence="8" id="KW-0067">ATP-binding</keyword>
<dbReference type="InterPro" id="IPR005467">
    <property type="entry name" value="His_kinase_dom"/>
</dbReference>
<dbReference type="Proteomes" id="UP000309676">
    <property type="component" value="Unassembled WGS sequence"/>
</dbReference>
<evidence type="ECO:0000259" key="12">
    <source>
        <dbReference type="PROSITE" id="PS50109"/>
    </source>
</evidence>
<dbReference type="PRINTS" id="PR00344">
    <property type="entry name" value="BCTRLSENSOR"/>
</dbReference>
<keyword evidence="9" id="KW-0902">Two-component regulatory system</keyword>
<dbReference type="Gene3D" id="6.10.340.10">
    <property type="match status" value="1"/>
</dbReference>
<gene>
    <name evidence="13" type="ORF">FE782_21675</name>
</gene>
<dbReference type="GO" id="GO:0006935">
    <property type="term" value="P:chemotaxis"/>
    <property type="evidence" value="ECO:0007669"/>
    <property type="project" value="UniProtKB-KW"/>
</dbReference>
<evidence type="ECO:0000256" key="9">
    <source>
        <dbReference type="ARBA" id="ARBA00023012"/>
    </source>
</evidence>
<evidence type="ECO:0000256" key="11">
    <source>
        <dbReference type="SAM" id="Phobius"/>
    </source>
</evidence>
<evidence type="ECO:0000256" key="1">
    <source>
        <dbReference type="ARBA" id="ARBA00000085"/>
    </source>
</evidence>
<keyword evidence="4" id="KW-0597">Phosphoprotein</keyword>
<keyword evidence="11" id="KW-0472">Membrane</keyword>
<dbReference type="PANTHER" id="PTHR43395:SF10">
    <property type="entry name" value="CHEMOTAXIS PROTEIN CHEA"/>
    <property type="match status" value="1"/>
</dbReference>
<comment type="catalytic activity">
    <reaction evidence="1">
        <text>ATP + protein L-histidine = ADP + protein N-phospho-L-histidine.</text>
        <dbReference type="EC" id="2.7.13.3"/>
    </reaction>
</comment>
<dbReference type="Pfam" id="PF01627">
    <property type="entry name" value="Hpt"/>
    <property type="match status" value="1"/>
</dbReference>
<feature type="domain" description="Histidine kinase" evidence="12">
    <location>
        <begin position="643"/>
        <end position="781"/>
    </location>
</feature>
<dbReference type="SMART" id="SM00387">
    <property type="entry name" value="HATPase_c"/>
    <property type="match status" value="1"/>
</dbReference>
<dbReference type="Pfam" id="PF13690">
    <property type="entry name" value="CheX"/>
    <property type="match status" value="1"/>
</dbReference>
<dbReference type="PANTHER" id="PTHR43395">
    <property type="entry name" value="SENSOR HISTIDINE KINASE CHEA"/>
    <property type="match status" value="1"/>
</dbReference>
<dbReference type="Gene3D" id="3.40.1550.10">
    <property type="entry name" value="CheC-like"/>
    <property type="match status" value="1"/>
</dbReference>
<dbReference type="InterPro" id="IPR051315">
    <property type="entry name" value="Bact_Chemotaxis_CheA"/>
</dbReference>
<evidence type="ECO:0000256" key="8">
    <source>
        <dbReference type="ARBA" id="ARBA00022840"/>
    </source>
</evidence>
<dbReference type="InterPro" id="IPR003594">
    <property type="entry name" value="HATPase_dom"/>
</dbReference>